<evidence type="ECO:0000313" key="2">
    <source>
        <dbReference type="Proteomes" id="UP000187283"/>
    </source>
</evidence>
<name>A0A1R1WXJ6_9FUNG</name>
<sequence length="398" mass="46080">MFITRLPCSKKYDLIKAYSFNIPKNDSHHICKSKRFLNLLRPYNVRSTHTFPRKAIQLKKAARPRSKYFFDSNRNFSTESSAELLKFTYIEIIRIEPNVQLWKIVAAVVDQFRAVNSQTDSLGVNTKSYIKINPPSSPFSSAEIENILLFIYVISSNPELNYELLKFLLCKHLELIIESLTLQRKLSLSTLDVEVELNDPIFSSVKLKKSQNLDNRQEQTPLLKITSNQSLLNEFFSFYTSFLLKFDLLQVYSENPRFVVLFFQIIKKSSDLKTFCEISNIIFNPDQTHVKIQSFLAAECLKCLTHFIYSSQLELKTMDFLVNHLEVTTYLSSEYPYPPQVSPETETLSQSLDFNCEDSILTDPKINPHLGSLHRPVLDEAKKLEFFYSLIQDMLAGA</sequence>
<organism evidence="1 2">
    <name type="scientific">Smittium culicis</name>
    <dbReference type="NCBI Taxonomy" id="133412"/>
    <lineage>
        <taxon>Eukaryota</taxon>
        <taxon>Fungi</taxon>
        <taxon>Fungi incertae sedis</taxon>
        <taxon>Zoopagomycota</taxon>
        <taxon>Kickxellomycotina</taxon>
        <taxon>Harpellomycetes</taxon>
        <taxon>Harpellales</taxon>
        <taxon>Legeriomycetaceae</taxon>
        <taxon>Smittium</taxon>
    </lineage>
</organism>
<keyword evidence="2" id="KW-1185">Reference proteome</keyword>
<dbReference type="EMBL" id="LSSN01006119">
    <property type="protein sequence ID" value="OMJ07095.1"/>
    <property type="molecule type" value="Genomic_DNA"/>
</dbReference>
<evidence type="ECO:0000313" key="1">
    <source>
        <dbReference type="EMBL" id="OMJ07095.1"/>
    </source>
</evidence>
<gene>
    <name evidence="1" type="ORF">AYI70_g12432</name>
</gene>
<comment type="caution">
    <text evidence="1">The sequence shown here is derived from an EMBL/GenBank/DDBJ whole genome shotgun (WGS) entry which is preliminary data.</text>
</comment>
<dbReference type="Proteomes" id="UP000187283">
    <property type="component" value="Unassembled WGS sequence"/>
</dbReference>
<accession>A0A1R1WXJ6</accession>
<reference evidence="1 2" key="1">
    <citation type="submission" date="2017-01" db="EMBL/GenBank/DDBJ databases">
        <authorList>
            <person name="Mah S.A."/>
            <person name="Swanson W.J."/>
            <person name="Moy G.W."/>
            <person name="Vacquier V.D."/>
        </authorList>
    </citation>
    <scope>NUCLEOTIDE SEQUENCE [LARGE SCALE GENOMIC DNA]</scope>
    <source>
        <strain evidence="1 2">GSMNP</strain>
    </source>
</reference>
<protein>
    <submittedName>
        <fullName evidence="1">Uncharacterized protein</fullName>
    </submittedName>
</protein>
<proteinExistence type="predicted"/>
<dbReference type="AlphaFoldDB" id="A0A1R1WXJ6"/>